<proteinExistence type="predicted"/>
<reference evidence="3" key="1">
    <citation type="submission" date="2014-05" db="EMBL/GenBank/DDBJ databases">
        <authorList>
            <person name="Chronopoulou M."/>
        </authorList>
    </citation>
    <scope>NUCLEOTIDE SEQUENCE</scope>
    <source>
        <tissue evidence="3">Whole organism</tissue>
    </source>
</reference>
<dbReference type="Pfam" id="PF15045">
    <property type="entry name" value="Clathrin_bdg"/>
    <property type="match status" value="1"/>
</dbReference>
<name>A0A0K2T9U5_LEPSM</name>
<dbReference type="InterPro" id="IPR046359">
    <property type="entry name" value="Aftin-like"/>
</dbReference>
<evidence type="ECO:0000313" key="3">
    <source>
        <dbReference type="EMBL" id="CDW22585.1"/>
    </source>
</evidence>
<dbReference type="AlphaFoldDB" id="A0A0K2T9U5"/>
<dbReference type="GO" id="GO:0030276">
    <property type="term" value="F:clathrin binding"/>
    <property type="evidence" value="ECO:0007669"/>
    <property type="project" value="InterPro"/>
</dbReference>
<dbReference type="GO" id="GO:0030121">
    <property type="term" value="C:AP-1 adaptor complex"/>
    <property type="evidence" value="ECO:0007669"/>
    <property type="project" value="TreeGrafter"/>
</dbReference>
<dbReference type="OrthoDB" id="6353683at2759"/>
<evidence type="ECO:0000259" key="2">
    <source>
        <dbReference type="Pfam" id="PF15045"/>
    </source>
</evidence>
<dbReference type="GO" id="GO:0032588">
    <property type="term" value="C:trans-Golgi network membrane"/>
    <property type="evidence" value="ECO:0007669"/>
    <property type="project" value="InterPro"/>
</dbReference>
<feature type="compositionally biased region" description="Basic and acidic residues" evidence="1">
    <location>
        <begin position="1"/>
        <end position="19"/>
    </location>
</feature>
<sequence length="259" mass="29042">MEVEEREGSSSKSMEHHCNETISQEEQWSNNEDDDDFGDFGDFEEVKDNWDCAPPPTTSAPLPTSSSNTTLSVQDIIHSIEPKVISVITSIFEQLPDDLGVNKELESVSTCFDDPIWTHLQSTNESPSLNFTWNNSKANTSLMSSLRIDARNILYDGKWKSRTLPSFMDTSTQLLEPTKVEANASTNNKNSSEEDQTVLPVEFDWKDSCLTDPLENNQDPSSKVNKNEKTVSIIDSFPLLNFMQSSTLIFPINGCDSKL</sequence>
<feature type="compositionally biased region" description="Acidic residues" evidence="1">
    <location>
        <begin position="31"/>
        <end position="43"/>
    </location>
</feature>
<dbReference type="PANTHER" id="PTHR16156:SF10">
    <property type="entry name" value="AFTIPHILIN-RELATED"/>
    <property type="match status" value="1"/>
</dbReference>
<accession>A0A0K2T9U5</accession>
<dbReference type="EMBL" id="HACA01005224">
    <property type="protein sequence ID" value="CDW22585.1"/>
    <property type="molecule type" value="Transcribed_RNA"/>
</dbReference>
<feature type="domain" description="Aftiphilin clathrin-binding box" evidence="2">
    <location>
        <begin position="116"/>
        <end position="179"/>
    </location>
</feature>
<organism evidence="3">
    <name type="scientific">Lepeophtheirus salmonis</name>
    <name type="common">Salmon louse</name>
    <name type="synonym">Caligus salmonis</name>
    <dbReference type="NCBI Taxonomy" id="72036"/>
    <lineage>
        <taxon>Eukaryota</taxon>
        <taxon>Metazoa</taxon>
        <taxon>Ecdysozoa</taxon>
        <taxon>Arthropoda</taxon>
        <taxon>Crustacea</taxon>
        <taxon>Multicrustacea</taxon>
        <taxon>Hexanauplia</taxon>
        <taxon>Copepoda</taxon>
        <taxon>Siphonostomatoida</taxon>
        <taxon>Caligidae</taxon>
        <taxon>Lepeophtheirus</taxon>
    </lineage>
</organism>
<evidence type="ECO:0000256" key="1">
    <source>
        <dbReference type="SAM" id="MobiDB-lite"/>
    </source>
</evidence>
<feature type="region of interest" description="Disordered" evidence="1">
    <location>
        <begin position="1"/>
        <end position="67"/>
    </location>
</feature>
<feature type="compositionally biased region" description="Polar residues" evidence="1">
    <location>
        <begin position="20"/>
        <end position="30"/>
    </location>
</feature>
<dbReference type="InterPro" id="IPR029205">
    <property type="entry name" value="Clathrin-bd"/>
</dbReference>
<protein>
    <recommendedName>
        <fullName evidence="2">Aftiphilin clathrin-binding box domain-containing protein</fullName>
    </recommendedName>
</protein>
<dbReference type="PANTHER" id="PTHR16156">
    <property type="entry name" value="AFTIPHILIN A-RELATED"/>
    <property type="match status" value="1"/>
</dbReference>